<dbReference type="AlphaFoldDB" id="A0A0F9J6X8"/>
<feature type="region of interest" description="Disordered" evidence="1">
    <location>
        <begin position="1"/>
        <end position="27"/>
    </location>
</feature>
<proteinExistence type="predicted"/>
<name>A0A0F9J6X8_9ZZZZ</name>
<evidence type="ECO:0000256" key="1">
    <source>
        <dbReference type="SAM" id="MobiDB-lite"/>
    </source>
</evidence>
<organism evidence="2">
    <name type="scientific">marine sediment metagenome</name>
    <dbReference type="NCBI Taxonomy" id="412755"/>
    <lineage>
        <taxon>unclassified sequences</taxon>
        <taxon>metagenomes</taxon>
        <taxon>ecological metagenomes</taxon>
    </lineage>
</organism>
<reference evidence="2" key="1">
    <citation type="journal article" date="2015" name="Nature">
        <title>Complex archaea that bridge the gap between prokaryotes and eukaryotes.</title>
        <authorList>
            <person name="Spang A."/>
            <person name="Saw J.H."/>
            <person name="Jorgensen S.L."/>
            <person name="Zaremba-Niedzwiedzka K."/>
            <person name="Martijn J."/>
            <person name="Lind A.E."/>
            <person name="van Eijk R."/>
            <person name="Schleper C."/>
            <person name="Guy L."/>
            <person name="Ettema T.J."/>
        </authorList>
    </citation>
    <scope>NUCLEOTIDE SEQUENCE</scope>
</reference>
<gene>
    <name evidence="2" type="ORF">LCGC14_1493060</name>
</gene>
<accession>A0A0F9J6X8</accession>
<evidence type="ECO:0000313" key="2">
    <source>
        <dbReference type="EMBL" id="KKM65263.1"/>
    </source>
</evidence>
<protein>
    <submittedName>
        <fullName evidence="2">Uncharacterized protein</fullName>
    </submittedName>
</protein>
<sequence>MSVNRHRKAEKAVPCQTEVKAGPTARPEDEAVERLIMFLNGQASNSRSLVIQLEQMRKWMGDTLTKHPSVAVAMAGNESIQRFVLAWKGKNDG</sequence>
<dbReference type="EMBL" id="LAZR01010755">
    <property type="protein sequence ID" value="KKM65263.1"/>
    <property type="molecule type" value="Genomic_DNA"/>
</dbReference>
<comment type="caution">
    <text evidence="2">The sequence shown here is derived from an EMBL/GenBank/DDBJ whole genome shotgun (WGS) entry which is preliminary data.</text>
</comment>